<name>A0ABT7BJF5_9CYAN</name>
<organism evidence="2 3">
    <name type="scientific">Roseofilum halophilum BLCC-M91</name>
    <dbReference type="NCBI Taxonomy" id="3022259"/>
    <lineage>
        <taxon>Bacteria</taxon>
        <taxon>Bacillati</taxon>
        <taxon>Cyanobacteriota</taxon>
        <taxon>Cyanophyceae</taxon>
        <taxon>Desertifilales</taxon>
        <taxon>Desertifilaceae</taxon>
        <taxon>Roseofilum</taxon>
        <taxon>Roseofilum halophilum</taxon>
    </lineage>
</organism>
<dbReference type="PANTHER" id="PTHR35271">
    <property type="entry name" value="ABC TRANSPORTER, SUBSTRATE-BINDING LIPOPROTEIN-RELATED"/>
    <property type="match status" value="1"/>
</dbReference>
<dbReference type="InterPro" id="IPR007487">
    <property type="entry name" value="ABC_transpt-TYRBP-like"/>
</dbReference>
<protein>
    <submittedName>
        <fullName evidence="2">ABC transporter substrate-binding protein</fullName>
    </submittedName>
</protein>
<evidence type="ECO:0000313" key="2">
    <source>
        <dbReference type="EMBL" id="MDJ1179310.1"/>
    </source>
</evidence>
<accession>A0ABT7BJF5</accession>
<evidence type="ECO:0000256" key="1">
    <source>
        <dbReference type="SAM" id="SignalP"/>
    </source>
</evidence>
<dbReference type="EMBL" id="JAQPOK010000082">
    <property type="protein sequence ID" value="MDJ1179310.1"/>
    <property type="molecule type" value="Genomic_DNA"/>
</dbReference>
<feature type="signal peptide" evidence="1">
    <location>
        <begin position="1"/>
        <end position="19"/>
    </location>
</feature>
<proteinExistence type="predicted"/>
<dbReference type="Proteomes" id="UP001231370">
    <property type="component" value="Unassembled WGS sequence"/>
</dbReference>
<keyword evidence="1" id="KW-0732">Signal</keyword>
<dbReference type="RefSeq" id="WP_283762620.1">
    <property type="nucleotide sequence ID" value="NZ_JAQPOK010000082.1"/>
</dbReference>
<dbReference type="PANTHER" id="PTHR35271:SF1">
    <property type="entry name" value="ABC TRANSPORTER, SUBSTRATE-BINDING LIPOPROTEIN"/>
    <property type="match status" value="1"/>
</dbReference>
<dbReference type="SUPFAM" id="SSF53822">
    <property type="entry name" value="Periplasmic binding protein-like I"/>
    <property type="match status" value="1"/>
</dbReference>
<dbReference type="Pfam" id="PF04392">
    <property type="entry name" value="ABC_sub_bind"/>
    <property type="match status" value="1"/>
</dbReference>
<dbReference type="CDD" id="cd06325">
    <property type="entry name" value="PBP1_ABC_unchar_transporter"/>
    <property type="match status" value="1"/>
</dbReference>
<dbReference type="Gene3D" id="3.40.50.2300">
    <property type="match status" value="2"/>
</dbReference>
<feature type="chain" id="PRO_5046981137" evidence="1">
    <location>
        <begin position="20"/>
        <end position="345"/>
    </location>
</feature>
<keyword evidence="3" id="KW-1185">Reference proteome</keyword>
<comment type="caution">
    <text evidence="2">The sequence shown here is derived from an EMBL/GenBank/DDBJ whole genome shotgun (WGS) entry which is preliminary data.</text>
</comment>
<reference evidence="2 3" key="1">
    <citation type="submission" date="2023-01" db="EMBL/GenBank/DDBJ databases">
        <title>Novel diversity within Roseofilum (Cyanobacteria; Desertifilaceae) from marine benthic mats with descriptions of four novel species.</title>
        <authorList>
            <person name="Wang Y."/>
            <person name="Berthold D.E."/>
            <person name="Hu J."/>
            <person name="Lefler F.W."/>
            <person name="Laughinghouse H.D. IV."/>
        </authorList>
    </citation>
    <scope>NUCLEOTIDE SEQUENCE [LARGE SCALE GENOMIC DNA]</scope>
    <source>
        <strain evidence="2 3">BLCC-M91</strain>
    </source>
</reference>
<gene>
    <name evidence="2" type="ORF">PJF56_10575</name>
</gene>
<sequence>MTLRWNSFSSLLSTTLLVALNWGCTPQTPQDSSASPTAETMPFVAVTQIVEHPALDATRDGVQDELKAAGYTAGETLTWKWESAQGSPATAAQIASSFVAQQPDVIVAIATPSAQAVVSASSEIPVIFSAVTDPVGAKLVETLDRPGGLVTGVSDLSPIDSHVSLMQEINPDLQTIGVIYNAGEANAVSLVELLKERTQTRGLSVVEATVANSSGVATAAQSLVGKADVIYVPTDNTVVSALESVIQVGIDNQIGIYSGDTASVERGTIASLGFDYYDVGRQTGKQVVRVLQGESPGEISVESVDTLQLYVNPESAQAMGVTLPPSVIDRADTVVASEEPPTDPE</sequence>
<evidence type="ECO:0000313" key="3">
    <source>
        <dbReference type="Proteomes" id="UP001231370"/>
    </source>
</evidence>
<dbReference type="InterPro" id="IPR028082">
    <property type="entry name" value="Peripla_BP_I"/>
</dbReference>